<dbReference type="Proteomes" id="UP000214880">
    <property type="component" value="Unassembled WGS sequence"/>
</dbReference>
<proteinExistence type="predicted"/>
<dbReference type="STRING" id="146817.SAMN04488502_1011193"/>
<reference evidence="1 2" key="1">
    <citation type="submission" date="2016-10" db="EMBL/GenBank/DDBJ databases">
        <authorList>
            <person name="de Groot N.N."/>
        </authorList>
    </citation>
    <scope>NUCLEOTIDE SEQUENCE [LARGE SCALE GENOMIC DNA]</scope>
    <source>
        <strain evidence="1 2">DSM 1736</strain>
    </source>
</reference>
<gene>
    <name evidence="1" type="ORF">SAMN04488502_1011193</name>
</gene>
<accession>A0A1G9P1D7</accession>
<dbReference type="OrthoDB" id="6005803at2"/>
<organism evidence="1 2">
    <name type="scientific">Dendrosporobacter quercicolus</name>
    <dbReference type="NCBI Taxonomy" id="146817"/>
    <lineage>
        <taxon>Bacteria</taxon>
        <taxon>Bacillati</taxon>
        <taxon>Bacillota</taxon>
        <taxon>Negativicutes</taxon>
        <taxon>Selenomonadales</taxon>
        <taxon>Sporomusaceae</taxon>
        <taxon>Dendrosporobacter</taxon>
    </lineage>
</organism>
<evidence type="ECO:0000313" key="2">
    <source>
        <dbReference type="Proteomes" id="UP000214880"/>
    </source>
</evidence>
<dbReference type="AlphaFoldDB" id="A0A1G9P1D7"/>
<evidence type="ECO:0000313" key="1">
    <source>
        <dbReference type="EMBL" id="SDL92474.1"/>
    </source>
</evidence>
<name>A0A1G9P1D7_9FIRM</name>
<protein>
    <submittedName>
        <fullName evidence="1">Uncharacterized protein</fullName>
    </submittedName>
</protein>
<sequence length="240" mass="26633">MAAGIEIYNNSGILQITAEYKNLQLVSKGTITLKQQTNNYSISVDTGEGKIIAFKIPAGRRVYTLPYKEGSWFYHPADGLGDLLVTYYIFDFANIPSGRYFEVRNENEEICFSDAAKFMKVLSSGSGAIKDGHSWSWPGSNEEWVFGEYATTSPDNVAVVVGKAPTATHVVSDGDETGAGIQHVNVHFQGPAIDFSSTNVKLSVNGSYLLYSYYLGDMNIPTRNYFQTRYNYLVLDVTNY</sequence>
<dbReference type="EMBL" id="FNHB01000001">
    <property type="protein sequence ID" value="SDL92474.1"/>
    <property type="molecule type" value="Genomic_DNA"/>
</dbReference>
<keyword evidence="2" id="KW-1185">Reference proteome</keyword>
<dbReference type="RefSeq" id="WP_092069550.1">
    <property type="nucleotide sequence ID" value="NZ_FNHB01000001.1"/>
</dbReference>